<dbReference type="PANTHER" id="PTHR31332:SF0">
    <property type="entry name" value="7-HYDROXYMETHYL CHLOROPHYLL A REDUCTASE, CHLOROPLASTIC"/>
    <property type="match status" value="1"/>
</dbReference>
<dbReference type="EMBL" id="JADQBC010000113">
    <property type="protein sequence ID" value="MBR8829165.1"/>
    <property type="molecule type" value="Genomic_DNA"/>
</dbReference>
<comment type="caution">
    <text evidence="2">The sequence shown here is derived from an EMBL/GenBank/DDBJ whole genome shotgun (WGS) entry which is preliminary data.</text>
</comment>
<feature type="domain" description="4Fe-4S ferredoxin-type" evidence="1">
    <location>
        <begin position="9"/>
        <end position="37"/>
    </location>
</feature>
<dbReference type="InterPro" id="IPR045220">
    <property type="entry name" value="FRHB/FDHB/HCAR-like"/>
</dbReference>
<sequence>MKEIKIANIKDVAERQLCTGCGACAYISPEAIEMVNDYDFGKRPLLKNDNLAADQSAATLAVCPGIELKHTADAFDDPELISALAPAWGPVYEVWEGYAVDEMIRFSGSSGGAATALALYCIEKGGMYGVLHTQSKENAALENETVISRNKEELLKGSGSRYAPASPCDGLQLLEAAPAPCVFVGKPCDVAAVQKVRKIRPLLDEKIGVAIAFFCAGTPSTKGTMELLKKLGIEDSTKVESLRYRGKGWPGLWTVEYKDDHGNKLTRQVTYEESWGFLQKYRQWRCYICPDHTGEFADIAVGDPWYREIEQGEQGSSLIVARTPLGKKMIHEAAAAGYIVLEKSDPQMLPLSQPNLLKARGDLWGRLWGLKLMKAPYPKYQGFATYKFWLSELSLKEKIQSIYGTVKRVFTKKLRQQMRVNNSNNSSN</sequence>
<dbReference type="InterPro" id="IPR007516">
    <property type="entry name" value="Co_F420_Hydgase/DH_bsu_N"/>
</dbReference>
<reference evidence="2" key="1">
    <citation type="submission" date="2021-02" db="EMBL/GenBank/DDBJ databases">
        <title>Metagenome analyses of Stigonema ocellatum DSM 106950, Chlorogloea purpurea SAG 13.99 and Gomphosphaeria aponina DSM 107014.</title>
        <authorList>
            <person name="Marter P."/>
            <person name="Huang S."/>
        </authorList>
    </citation>
    <scope>NUCLEOTIDE SEQUENCE</scope>
    <source>
        <strain evidence="2">JP213</strain>
    </source>
</reference>
<dbReference type="Gene3D" id="3.30.70.20">
    <property type="match status" value="1"/>
</dbReference>
<proteinExistence type="predicted"/>
<evidence type="ECO:0000313" key="2">
    <source>
        <dbReference type="EMBL" id="MBR8829165.1"/>
    </source>
</evidence>
<dbReference type="InterPro" id="IPR017896">
    <property type="entry name" value="4Fe4S_Fe-S-bd"/>
</dbReference>
<gene>
    <name evidence="2" type="ORF">DSM107014_14920</name>
</gene>
<dbReference type="Proteomes" id="UP000767446">
    <property type="component" value="Unassembled WGS sequence"/>
</dbReference>
<dbReference type="GO" id="GO:0090415">
    <property type="term" value="F:7-hydroxymethyl chlorophyll a reductase activity"/>
    <property type="evidence" value="ECO:0007669"/>
    <property type="project" value="TreeGrafter"/>
</dbReference>
<dbReference type="PROSITE" id="PS51379">
    <property type="entry name" value="4FE4S_FER_2"/>
    <property type="match status" value="1"/>
</dbReference>
<protein>
    <submittedName>
        <fullName evidence="2">Coenzyme F420 hydrogenase/dehydrogenase, beta subunit C-terminal domain</fullName>
    </submittedName>
</protein>
<dbReference type="GO" id="GO:0033354">
    <property type="term" value="P:chlorophyll cycle"/>
    <property type="evidence" value="ECO:0007669"/>
    <property type="project" value="TreeGrafter"/>
</dbReference>
<dbReference type="AlphaFoldDB" id="A0A941JVJ5"/>
<evidence type="ECO:0000313" key="3">
    <source>
        <dbReference type="Proteomes" id="UP000767446"/>
    </source>
</evidence>
<dbReference type="Pfam" id="PF04432">
    <property type="entry name" value="FrhB_FdhB_C"/>
    <property type="match status" value="1"/>
</dbReference>
<dbReference type="InterPro" id="IPR007525">
    <property type="entry name" value="FrhB_FdhB_C"/>
</dbReference>
<name>A0A941JVJ5_9CHRO</name>
<evidence type="ECO:0000259" key="1">
    <source>
        <dbReference type="PROSITE" id="PS51379"/>
    </source>
</evidence>
<dbReference type="Pfam" id="PF04422">
    <property type="entry name" value="FrhB_FdhB_N"/>
    <property type="match status" value="1"/>
</dbReference>
<organism evidence="2 3">
    <name type="scientific">Gomphosphaeria aponina SAG 52.96 = DSM 107014</name>
    <dbReference type="NCBI Taxonomy" id="1521640"/>
    <lineage>
        <taxon>Bacteria</taxon>
        <taxon>Bacillati</taxon>
        <taxon>Cyanobacteriota</taxon>
        <taxon>Cyanophyceae</taxon>
        <taxon>Oscillatoriophycideae</taxon>
        <taxon>Chroococcales</taxon>
        <taxon>Gomphosphaeriaceae</taxon>
        <taxon>Gomphosphaeria</taxon>
    </lineage>
</organism>
<dbReference type="PANTHER" id="PTHR31332">
    <property type="entry name" value="7-HYDROXYMETHYL CHLOROPHYLL A REDUCTASE, CHLOROPLASTIC"/>
    <property type="match status" value="1"/>
</dbReference>
<accession>A0A941JVJ5</accession>